<comment type="caution">
    <text evidence="4">The sequence shown here is derived from an EMBL/GenBank/DDBJ whole genome shotgun (WGS) entry which is preliminary data.</text>
</comment>
<accession>A0A0F9FLX6</accession>
<keyword evidence="1" id="KW-0479">Metal-binding</keyword>
<dbReference type="InterPro" id="IPR007197">
    <property type="entry name" value="rSAM"/>
</dbReference>
<protein>
    <recommendedName>
        <fullName evidence="5">Radical SAM core domain-containing protein</fullName>
    </recommendedName>
</protein>
<evidence type="ECO:0000256" key="2">
    <source>
        <dbReference type="ARBA" id="ARBA00023004"/>
    </source>
</evidence>
<evidence type="ECO:0000256" key="1">
    <source>
        <dbReference type="ARBA" id="ARBA00022723"/>
    </source>
</evidence>
<evidence type="ECO:0000313" key="4">
    <source>
        <dbReference type="EMBL" id="KKL79521.1"/>
    </source>
</evidence>
<evidence type="ECO:0008006" key="5">
    <source>
        <dbReference type="Google" id="ProtNLM"/>
    </source>
</evidence>
<dbReference type="PANTHER" id="PTHR43432">
    <property type="entry name" value="SLR0285 PROTEIN"/>
    <property type="match status" value="1"/>
</dbReference>
<reference evidence="4" key="1">
    <citation type="journal article" date="2015" name="Nature">
        <title>Complex archaea that bridge the gap between prokaryotes and eukaryotes.</title>
        <authorList>
            <person name="Spang A."/>
            <person name="Saw J.H."/>
            <person name="Jorgensen S.L."/>
            <person name="Zaremba-Niedzwiedzka K."/>
            <person name="Martijn J."/>
            <person name="Lind A.E."/>
            <person name="van Eijk R."/>
            <person name="Schleper C."/>
            <person name="Guy L."/>
            <person name="Ettema T.J."/>
        </authorList>
    </citation>
    <scope>NUCLEOTIDE SEQUENCE</scope>
</reference>
<keyword evidence="3" id="KW-0411">Iron-sulfur</keyword>
<dbReference type="GO" id="GO:0003824">
    <property type="term" value="F:catalytic activity"/>
    <property type="evidence" value="ECO:0007669"/>
    <property type="project" value="InterPro"/>
</dbReference>
<dbReference type="GO" id="GO:0046872">
    <property type="term" value="F:metal ion binding"/>
    <property type="evidence" value="ECO:0007669"/>
    <property type="project" value="UniProtKB-KW"/>
</dbReference>
<organism evidence="4">
    <name type="scientific">marine sediment metagenome</name>
    <dbReference type="NCBI Taxonomy" id="412755"/>
    <lineage>
        <taxon>unclassified sequences</taxon>
        <taxon>metagenomes</taxon>
        <taxon>ecological metagenomes</taxon>
    </lineage>
</organism>
<dbReference type="GO" id="GO:0051536">
    <property type="term" value="F:iron-sulfur cluster binding"/>
    <property type="evidence" value="ECO:0007669"/>
    <property type="project" value="UniProtKB-KW"/>
</dbReference>
<dbReference type="InterPro" id="IPR040086">
    <property type="entry name" value="MJ0683-like"/>
</dbReference>
<proteinExistence type="predicted"/>
<dbReference type="Gene3D" id="3.80.30.30">
    <property type="match status" value="1"/>
</dbReference>
<dbReference type="SFLD" id="SFLDS00029">
    <property type="entry name" value="Radical_SAM"/>
    <property type="match status" value="1"/>
</dbReference>
<sequence length="258" mass="30269">MSSKTRKIALGTKEWADSNVNCYYGCSNNCKYCYAKKMAIRFKRKTENTWRIMESNQKAIKKGYSKRKGRIMFPTSHDITPKSLSGCLIVLKKLLDANNEVLITTKPNFNCIKFICNSFYKKKDLIQFRFTITSFNNDLLSFWEPNAPLFEERVESLIHSYNTGYKTSISIEPFLDKDPFLLVDKLIPYVTESIWIGKMNYVSIKNVKFNEINFYKDILKINDSENLNKIIERVKKYENGNIRVKDSIYNSISRKIKK</sequence>
<dbReference type="AlphaFoldDB" id="A0A0F9FLX6"/>
<dbReference type="EMBL" id="LAZR01023145">
    <property type="protein sequence ID" value="KKL79521.1"/>
    <property type="molecule type" value="Genomic_DNA"/>
</dbReference>
<name>A0A0F9FLX6_9ZZZZ</name>
<dbReference type="PANTHER" id="PTHR43432:SF3">
    <property type="entry name" value="SLR0285 PROTEIN"/>
    <property type="match status" value="1"/>
</dbReference>
<keyword evidence="2" id="KW-0408">Iron</keyword>
<gene>
    <name evidence="4" type="ORF">LCGC14_2014000</name>
</gene>
<evidence type="ECO:0000256" key="3">
    <source>
        <dbReference type="ARBA" id="ARBA00023014"/>
    </source>
</evidence>